<name>A0A183P2P0_9TREM</name>
<dbReference type="EMBL" id="UZAL01029059">
    <property type="protein sequence ID" value="VDP45629.1"/>
    <property type="molecule type" value="Genomic_DNA"/>
</dbReference>
<sequence>MGENKPDARGGRNQEEALEVDRTLIEESTQLCHKANPHLKSSRPKEEKGKTKGHTTPTNGDRHEKNEQELDRSRKEGPEQCGFENADRRPMLDWG</sequence>
<feature type="compositionally biased region" description="Basic and acidic residues" evidence="1">
    <location>
        <begin position="1"/>
        <end position="25"/>
    </location>
</feature>
<dbReference type="Proteomes" id="UP000269396">
    <property type="component" value="Unassembled WGS sequence"/>
</dbReference>
<dbReference type="AlphaFoldDB" id="A0A183P2P0"/>
<protein>
    <submittedName>
        <fullName evidence="2">Uncharacterized protein</fullName>
    </submittedName>
</protein>
<feature type="compositionally biased region" description="Basic and acidic residues" evidence="1">
    <location>
        <begin position="60"/>
        <end position="78"/>
    </location>
</feature>
<gene>
    <name evidence="2" type="ORF">SMTD_LOCUS8626</name>
</gene>
<keyword evidence="3" id="KW-1185">Reference proteome</keyword>
<feature type="compositionally biased region" description="Basic and acidic residues" evidence="1">
    <location>
        <begin position="85"/>
        <end position="95"/>
    </location>
</feature>
<organism evidence="2 3">
    <name type="scientific">Schistosoma mattheei</name>
    <dbReference type="NCBI Taxonomy" id="31246"/>
    <lineage>
        <taxon>Eukaryota</taxon>
        <taxon>Metazoa</taxon>
        <taxon>Spiralia</taxon>
        <taxon>Lophotrochozoa</taxon>
        <taxon>Platyhelminthes</taxon>
        <taxon>Trematoda</taxon>
        <taxon>Digenea</taxon>
        <taxon>Strigeidida</taxon>
        <taxon>Schistosomatoidea</taxon>
        <taxon>Schistosomatidae</taxon>
        <taxon>Schistosoma</taxon>
    </lineage>
</organism>
<feature type="region of interest" description="Disordered" evidence="1">
    <location>
        <begin position="1"/>
        <end position="95"/>
    </location>
</feature>
<reference evidence="2 3" key="1">
    <citation type="submission" date="2018-11" db="EMBL/GenBank/DDBJ databases">
        <authorList>
            <consortium name="Pathogen Informatics"/>
        </authorList>
    </citation>
    <scope>NUCLEOTIDE SEQUENCE [LARGE SCALE GENOMIC DNA]</scope>
    <source>
        <strain>Denwood</strain>
        <strain evidence="3">Zambia</strain>
    </source>
</reference>
<proteinExistence type="predicted"/>
<evidence type="ECO:0000313" key="3">
    <source>
        <dbReference type="Proteomes" id="UP000269396"/>
    </source>
</evidence>
<accession>A0A183P2P0</accession>
<evidence type="ECO:0000313" key="2">
    <source>
        <dbReference type="EMBL" id="VDP45629.1"/>
    </source>
</evidence>
<evidence type="ECO:0000256" key="1">
    <source>
        <dbReference type="SAM" id="MobiDB-lite"/>
    </source>
</evidence>